<dbReference type="NCBIfam" id="TIGR00234">
    <property type="entry name" value="tyrS"/>
    <property type="match status" value="1"/>
</dbReference>
<evidence type="ECO:0000256" key="2">
    <source>
        <dbReference type="ARBA" id="ARBA00022490"/>
    </source>
</evidence>
<dbReference type="GO" id="GO:0005829">
    <property type="term" value="C:cytosol"/>
    <property type="evidence" value="ECO:0007669"/>
    <property type="project" value="TreeGrafter"/>
</dbReference>
<dbReference type="GO" id="GO:0004831">
    <property type="term" value="F:tyrosine-tRNA ligase activity"/>
    <property type="evidence" value="ECO:0007669"/>
    <property type="project" value="UniProtKB-UniRule"/>
</dbReference>
<keyword evidence="2 11" id="KW-0963">Cytoplasm</keyword>
<feature type="binding site" evidence="11">
    <location>
        <position position="167"/>
    </location>
    <ligand>
        <name>L-tyrosine</name>
        <dbReference type="ChEBI" id="CHEBI:58315"/>
    </ligand>
</feature>
<dbReference type="Proteomes" id="UP000183255">
    <property type="component" value="Unassembled WGS sequence"/>
</dbReference>
<dbReference type="PRINTS" id="PR01040">
    <property type="entry name" value="TRNASYNTHTYR"/>
</dbReference>
<reference evidence="14 15" key="1">
    <citation type="submission" date="2016-10" db="EMBL/GenBank/DDBJ databases">
        <authorList>
            <person name="de Groot N.N."/>
        </authorList>
    </citation>
    <scope>NUCLEOTIDE SEQUENCE [LARGE SCALE GENOMIC DNA]</scope>
    <source>
        <strain evidence="14 15">CGMCC 1.5058</strain>
    </source>
</reference>
<dbReference type="PANTHER" id="PTHR11766">
    <property type="entry name" value="TYROSYL-TRNA SYNTHETASE"/>
    <property type="match status" value="1"/>
</dbReference>
<gene>
    <name evidence="11" type="primary">tyrS</name>
    <name evidence="14" type="ORF">SAMN05421804_101517</name>
</gene>
<proteinExistence type="inferred from homology"/>
<dbReference type="SUPFAM" id="SSF55174">
    <property type="entry name" value="Alpha-L RNA-binding motif"/>
    <property type="match status" value="1"/>
</dbReference>
<dbReference type="GO" id="GO:0005524">
    <property type="term" value="F:ATP binding"/>
    <property type="evidence" value="ECO:0007669"/>
    <property type="project" value="UniProtKB-UniRule"/>
</dbReference>
<dbReference type="InterPro" id="IPR014729">
    <property type="entry name" value="Rossmann-like_a/b/a_fold"/>
</dbReference>
<dbReference type="Gene3D" id="3.10.290.10">
    <property type="entry name" value="RNA-binding S4 domain"/>
    <property type="match status" value="1"/>
</dbReference>
<dbReference type="GO" id="GO:0003723">
    <property type="term" value="F:RNA binding"/>
    <property type="evidence" value="ECO:0007669"/>
    <property type="project" value="UniProtKB-KW"/>
</dbReference>
<evidence type="ECO:0000313" key="15">
    <source>
        <dbReference type="Proteomes" id="UP000183255"/>
    </source>
</evidence>
<dbReference type="RefSeq" id="WP_031573693.1">
    <property type="nucleotide sequence ID" value="NZ_FNDZ01000001.1"/>
</dbReference>
<dbReference type="InterPro" id="IPR024088">
    <property type="entry name" value="Tyr-tRNA-ligase_bac-type"/>
</dbReference>
<evidence type="ECO:0000256" key="7">
    <source>
        <dbReference type="ARBA" id="ARBA00022917"/>
    </source>
</evidence>
<dbReference type="CDD" id="cd00805">
    <property type="entry name" value="TyrRS_core"/>
    <property type="match status" value="1"/>
</dbReference>
<keyword evidence="6 12" id="KW-0694">RNA-binding</keyword>
<dbReference type="Gene3D" id="3.40.50.620">
    <property type="entry name" value="HUPs"/>
    <property type="match status" value="1"/>
</dbReference>
<dbReference type="GO" id="GO:0006437">
    <property type="term" value="P:tyrosyl-tRNA aminoacylation"/>
    <property type="evidence" value="ECO:0007669"/>
    <property type="project" value="UniProtKB-UniRule"/>
</dbReference>
<comment type="catalytic activity">
    <reaction evidence="9 11">
        <text>tRNA(Tyr) + L-tyrosine + ATP = L-tyrosyl-tRNA(Tyr) + AMP + diphosphate + H(+)</text>
        <dbReference type="Rhea" id="RHEA:10220"/>
        <dbReference type="Rhea" id="RHEA-COMP:9706"/>
        <dbReference type="Rhea" id="RHEA-COMP:9707"/>
        <dbReference type="ChEBI" id="CHEBI:15378"/>
        <dbReference type="ChEBI" id="CHEBI:30616"/>
        <dbReference type="ChEBI" id="CHEBI:33019"/>
        <dbReference type="ChEBI" id="CHEBI:58315"/>
        <dbReference type="ChEBI" id="CHEBI:78442"/>
        <dbReference type="ChEBI" id="CHEBI:78536"/>
        <dbReference type="ChEBI" id="CHEBI:456215"/>
        <dbReference type="EC" id="6.1.1.1"/>
    </reaction>
</comment>
<evidence type="ECO:0000256" key="1">
    <source>
        <dbReference type="ARBA" id="ARBA00004496"/>
    </source>
</evidence>
<evidence type="ECO:0000256" key="9">
    <source>
        <dbReference type="ARBA" id="ARBA00048248"/>
    </source>
</evidence>
<dbReference type="AlphaFoldDB" id="A0A1G8H9M6"/>
<comment type="function">
    <text evidence="11">Catalyzes the attachment of tyrosine to tRNA(Tyr) in a two-step reaction: tyrosine is first activated by ATP to form Tyr-AMP and then transferred to the acceptor end of tRNA(Tyr).</text>
</comment>
<feature type="short sequence motif" description="'HIGH' region" evidence="11">
    <location>
        <begin position="39"/>
        <end position="48"/>
    </location>
</feature>
<keyword evidence="8 11" id="KW-0030">Aminoacyl-tRNA synthetase</keyword>
<evidence type="ECO:0000256" key="11">
    <source>
        <dbReference type="HAMAP-Rule" id="MF_02006"/>
    </source>
</evidence>
<dbReference type="InterPro" id="IPR001412">
    <property type="entry name" value="aa-tRNA-synth_I_CS"/>
</dbReference>
<evidence type="ECO:0000256" key="3">
    <source>
        <dbReference type="ARBA" id="ARBA00022598"/>
    </source>
</evidence>
<comment type="similarity">
    <text evidence="10 11">Belongs to the class-I aminoacyl-tRNA synthetase family. TyrS type 1 subfamily.</text>
</comment>
<evidence type="ECO:0000313" key="14">
    <source>
        <dbReference type="EMBL" id="SDI03378.1"/>
    </source>
</evidence>
<dbReference type="HAMAP" id="MF_02006">
    <property type="entry name" value="Tyr_tRNA_synth_type1"/>
    <property type="match status" value="1"/>
</dbReference>
<dbReference type="PANTHER" id="PTHR11766:SF0">
    <property type="entry name" value="TYROSINE--TRNA LIGASE, MITOCHONDRIAL"/>
    <property type="match status" value="1"/>
</dbReference>
<dbReference type="EMBL" id="FNDZ01000001">
    <property type="protein sequence ID" value="SDI03378.1"/>
    <property type="molecule type" value="Genomic_DNA"/>
</dbReference>
<dbReference type="SUPFAM" id="SSF52374">
    <property type="entry name" value="Nucleotidylyl transferase"/>
    <property type="match status" value="1"/>
</dbReference>
<protein>
    <recommendedName>
        <fullName evidence="11">Tyrosine--tRNA ligase</fullName>
        <ecNumber evidence="11">6.1.1.1</ecNumber>
    </recommendedName>
    <alternativeName>
        <fullName evidence="11">Tyrosyl-tRNA synthetase</fullName>
        <shortName evidence="11">TyrRS</shortName>
    </alternativeName>
</protein>
<dbReference type="Pfam" id="PF22421">
    <property type="entry name" value="SYY_C-terminal"/>
    <property type="match status" value="1"/>
</dbReference>
<name>A0A1G8H9M6_9CLOT</name>
<dbReference type="PROSITE" id="PS50889">
    <property type="entry name" value="S4"/>
    <property type="match status" value="1"/>
</dbReference>
<dbReference type="FunFam" id="3.40.50.620:FF:000008">
    <property type="entry name" value="Tyrosine--tRNA ligase"/>
    <property type="match status" value="1"/>
</dbReference>
<keyword evidence="3 11" id="KW-0436">Ligase</keyword>
<accession>A0A1G8H9M6</accession>
<feature type="binding site" evidence="11">
    <location>
        <position position="34"/>
    </location>
    <ligand>
        <name>L-tyrosine</name>
        <dbReference type="ChEBI" id="CHEBI:58315"/>
    </ligand>
</feature>
<evidence type="ECO:0000256" key="10">
    <source>
        <dbReference type="ARBA" id="ARBA00060965"/>
    </source>
</evidence>
<dbReference type="EC" id="6.1.1.1" evidence="11"/>
<dbReference type="PROSITE" id="PS00178">
    <property type="entry name" value="AA_TRNA_LIGASE_I"/>
    <property type="match status" value="1"/>
</dbReference>
<evidence type="ECO:0000256" key="8">
    <source>
        <dbReference type="ARBA" id="ARBA00023146"/>
    </source>
</evidence>
<keyword evidence="4 11" id="KW-0547">Nucleotide-binding</keyword>
<evidence type="ECO:0000256" key="6">
    <source>
        <dbReference type="ARBA" id="ARBA00022884"/>
    </source>
</evidence>
<dbReference type="FunFam" id="1.10.240.10:FF:000001">
    <property type="entry name" value="Tyrosine--tRNA ligase"/>
    <property type="match status" value="1"/>
</dbReference>
<organism evidence="14 15">
    <name type="scientific">Proteiniclasticum ruminis</name>
    <dbReference type="NCBI Taxonomy" id="398199"/>
    <lineage>
        <taxon>Bacteria</taxon>
        <taxon>Bacillati</taxon>
        <taxon>Bacillota</taxon>
        <taxon>Clostridia</taxon>
        <taxon>Eubacteriales</taxon>
        <taxon>Clostridiaceae</taxon>
        <taxon>Proteiniclasticum</taxon>
    </lineage>
</organism>
<keyword evidence="5 11" id="KW-0067">ATP-binding</keyword>
<comment type="subcellular location">
    <subcellularLocation>
        <location evidence="1 11">Cytoplasm</location>
    </subcellularLocation>
</comment>
<comment type="subunit">
    <text evidence="11">Homodimer.</text>
</comment>
<feature type="binding site" evidence="11">
    <location>
        <position position="230"/>
    </location>
    <ligand>
        <name>ATP</name>
        <dbReference type="ChEBI" id="CHEBI:30616"/>
    </ligand>
</feature>
<feature type="domain" description="Tyrosine--tRNA ligase SYY-like C-terminal" evidence="13">
    <location>
        <begin position="325"/>
        <end position="400"/>
    </location>
</feature>
<feature type="binding site" evidence="11">
    <location>
        <position position="171"/>
    </location>
    <ligand>
        <name>L-tyrosine</name>
        <dbReference type="ChEBI" id="CHEBI:58315"/>
    </ligand>
</feature>
<dbReference type="InterPro" id="IPR054608">
    <property type="entry name" value="SYY-like_C"/>
</dbReference>
<feature type="short sequence motif" description="'KMSKS' region" evidence="11">
    <location>
        <begin position="227"/>
        <end position="231"/>
    </location>
</feature>
<evidence type="ECO:0000259" key="13">
    <source>
        <dbReference type="Pfam" id="PF22421"/>
    </source>
</evidence>
<evidence type="ECO:0000256" key="12">
    <source>
        <dbReference type="PROSITE-ProRule" id="PRU00182"/>
    </source>
</evidence>
<dbReference type="InterPro" id="IPR002305">
    <property type="entry name" value="aa-tRNA-synth_Ic"/>
</dbReference>
<dbReference type="InterPro" id="IPR002307">
    <property type="entry name" value="Tyr-tRNA-ligase"/>
</dbReference>
<dbReference type="InterPro" id="IPR036986">
    <property type="entry name" value="S4_RNA-bd_sf"/>
</dbReference>
<dbReference type="GO" id="GO:0042803">
    <property type="term" value="F:protein homodimerization activity"/>
    <property type="evidence" value="ECO:0007669"/>
    <property type="project" value="UniProtKB-ARBA"/>
</dbReference>
<dbReference type="InterPro" id="IPR024107">
    <property type="entry name" value="Tyr-tRNA-ligase_bac_1"/>
</dbReference>
<dbReference type="Gene3D" id="1.10.240.10">
    <property type="entry name" value="Tyrosyl-Transfer RNA Synthetase"/>
    <property type="match status" value="1"/>
</dbReference>
<dbReference type="Pfam" id="PF00579">
    <property type="entry name" value="tRNA-synt_1b"/>
    <property type="match status" value="1"/>
</dbReference>
<evidence type="ECO:0000256" key="4">
    <source>
        <dbReference type="ARBA" id="ARBA00022741"/>
    </source>
</evidence>
<sequence>MSVFDELQRRGYIKQLTHEDEIKKALEEEKVTFYIGFDPTADSLHVGHFIAMMFMAHMQRAGHKPIALVGGGTAMIGDPSGKTDMRSMLSREDIEKNIVGIKKQMEKFIDFTDDKALLLNNADWLMNLNYVEFLRDIGVHFSVNNMLRAESIKQRLEKGLSFLEFNYMLMQGYDFLYLNQNHGCTMQLGGDDQWSNMLAGIDLVRRKERKTAYAMTCTLLTNSEGQKMGKTVNGALWLNPEKTPVYDFYQYWRNVDDRDVVKCLKLLTFVDINEIERIEAFEGQDINEAKKLLAYEVTKLVHGEEEADKAKSAAEALFGGGTDLTNVPTIKITKSDLEKTLLENLLAGGVFPSKAEGRRNMEQGGVSIDEEKITDLQHKLKEEDFKEDYVLVKKGKKKIYRVLLVG</sequence>
<keyword evidence="7 11" id="KW-0648">Protein biosynthesis</keyword>
<evidence type="ECO:0000256" key="5">
    <source>
        <dbReference type="ARBA" id="ARBA00022840"/>
    </source>
</evidence>